<keyword evidence="2" id="KW-0833">Ubl conjugation pathway</keyword>
<evidence type="ECO:0000256" key="3">
    <source>
        <dbReference type="PROSITE-ProRule" id="PRU00982"/>
    </source>
</evidence>
<dbReference type="Pfam" id="PF00651">
    <property type="entry name" value="BTB"/>
    <property type="match status" value="1"/>
</dbReference>
<dbReference type="PROSITE" id="PS50097">
    <property type="entry name" value="BTB"/>
    <property type="match status" value="1"/>
</dbReference>
<dbReference type="EMBL" id="RDQH01000327">
    <property type="protein sequence ID" value="RXI07470.1"/>
    <property type="molecule type" value="Genomic_DNA"/>
</dbReference>
<evidence type="ECO:0000256" key="2">
    <source>
        <dbReference type="ARBA" id="ARBA00022786"/>
    </source>
</evidence>
<dbReference type="AlphaFoldDB" id="A0A498KGL4"/>
<dbReference type="Gene3D" id="3.30.710.10">
    <property type="entry name" value="Potassium Channel Kv1.1, Chain A"/>
    <property type="match status" value="1"/>
</dbReference>
<dbReference type="InterPro" id="IPR043454">
    <property type="entry name" value="NPH3/RPT2-like"/>
</dbReference>
<dbReference type="SUPFAM" id="SSF54695">
    <property type="entry name" value="POZ domain"/>
    <property type="match status" value="1"/>
</dbReference>
<evidence type="ECO:0000313" key="6">
    <source>
        <dbReference type="EMBL" id="RXI07470.1"/>
    </source>
</evidence>
<gene>
    <name evidence="6" type="ORF">DVH24_005243</name>
</gene>
<evidence type="ECO:0000313" key="7">
    <source>
        <dbReference type="Proteomes" id="UP000290289"/>
    </source>
</evidence>
<proteinExistence type="inferred from homology"/>
<comment type="pathway">
    <text evidence="1">Protein modification; protein ubiquitination.</text>
</comment>
<comment type="caution">
    <text evidence="6">The sequence shown here is derived from an EMBL/GenBank/DDBJ whole genome shotgun (WGS) entry which is preliminary data.</text>
</comment>
<dbReference type="InterPro" id="IPR000210">
    <property type="entry name" value="BTB/POZ_dom"/>
</dbReference>
<accession>A0A498KGL4</accession>
<name>A0A498KGL4_MALDO</name>
<evidence type="ECO:0000259" key="5">
    <source>
        <dbReference type="PROSITE" id="PS51649"/>
    </source>
</evidence>
<dbReference type="PROSITE" id="PS51649">
    <property type="entry name" value="NPH3"/>
    <property type="match status" value="1"/>
</dbReference>
<dbReference type="InterPro" id="IPR011333">
    <property type="entry name" value="SKP1/BTB/POZ_sf"/>
</dbReference>
<dbReference type="Pfam" id="PF03000">
    <property type="entry name" value="NPH3"/>
    <property type="match status" value="1"/>
</dbReference>
<dbReference type="InterPro" id="IPR003772">
    <property type="entry name" value="YceD"/>
</dbReference>
<sequence>MACVKLGSKSEVFFLDGKTWLCSTGLASDVIVEVGETSFHLHKFPLLSRSGLLDNIIGELPSEDEQKGIVQLHDIPGGAKIFLLVAKFCYGVRMELNALNVVSVRCAAEYLRMSEEYSEGNLITQAEDFLNEIFSNWSDSIKALETCEEVLPHAEELHLVSRCINSLAMKASADPVLFSWPVTGKDAVQSSEGVAFWNGICTTAKPHPVSEDWWYEDVSFLKYPFFKRLIRAVEIGGMKPERKAGSIMHYAKRHLSLLGRQSSFHNGNRVAPLSTVPAAFDGDQRTLLEEIVGLLPDQKGVTPTNFLLRLLRTSMILQASASCLESLEKRVGAQLDQAALEDLLIPNMGYSVETLYDIDCVQRILDHFMLMDRDSINYTSSSIVDEGQLIGSSQPLTAITSVANLVDGYLAEVAPDVNLKLQKFQSLAAAIPEYARPLDDGIYRAIDVYLKAHPWLTDSEKEQICRLMNCQKLSLEASTHAAQNERLPLRVIVQVLFFEQLRLRTSIAGWFFASDNLENSQTQSGNLALARTEAPTQAGTTRDHVATVDMRERVLELEKECLSMKQEIGKLVKTKGITSSSIATSSYFNRHSVSKLKSCENTTKHSCVPFVHCKSSFCMTENIPTTSTRNPNGILRSTVMSCTKPDYQSFAGEDAVFLDLGDNEDTESPWEGAVIYKRNASISHVEYCTTLERLGLDNLSTEVSKSRASVMGLRVTKAVKDYPQGTPVQISIDITRKKQKLRLDGIIKTVITLTCSRCGEPAAECIFSNFALLLTDEPIEEPDIINLGVMYGDNSKTYTEFADQEEEDDEAAIDFEDQLYFRPDEKEIDISKHIRDAVHLEITIAAVCDPSCKGLCLGCGRNLNTSSCTCSKKDVKKGLGPLGNLKKQMQQK</sequence>
<protein>
    <recommendedName>
        <fullName evidence="8">BTB domain-containing protein</fullName>
    </recommendedName>
</protein>
<evidence type="ECO:0000256" key="1">
    <source>
        <dbReference type="ARBA" id="ARBA00004906"/>
    </source>
</evidence>
<evidence type="ECO:0000259" key="4">
    <source>
        <dbReference type="PROSITE" id="PS50097"/>
    </source>
</evidence>
<dbReference type="Pfam" id="PF02620">
    <property type="entry name" value="YceD"/>
    <property type="match status" value="1"/>
</dbReference>
<organism evidence="6 7">
    <name type="scientific">Malus domestica</name>
    <name type="common">Apple</name>
    <name type="synonym">Pyrus malus</name>
    <dbReference type="NCBI Taxonomy" id="3750"/>
    <lineage>
        <taxon>Eukaryota</taxon>
        <taxon>Viridiplantae</taxon>
        <taxon>Streptophyta</taxon>
        <taxon>Embryophyta</taxon>
        <taxon>Tracheophyta</taxon>
        <taxon>Spermatophyta</taxon>
        <taxon>Magnoliopsida</taxon>
        <taxon>eudicotyledons</taxon>
        <taxon>Gunneridae</taxon>
        <taxon>Pentapetalae</taxon>
        <taxon>rosids</taxon>
        <taxon>fabids</taxon>
        <taxon>Rosales</taxon>
        <taxon>Rosaceae</taxon>
        <taxon>Amygdaloideae</taxon>
        <taxon>Maleae</taxon>
        <taxon>Malus</taxon>
    </lineage>
</organism>
<feature type="domain" description="BTB" evidence="4">
    <location>
        <begin position="28"/>
        <end position="98"/>
    </location>
</feature>
<evidence type="ECO:0008006" key="8">
    <source>
        <dbReference type="Google" id="ProtNLM"/>
    </source>
</evidence>
<keyword evidence="7" id="KW-1185">Reference proteome</keyword>
<comment type="similarity">
    <text evidence="3">Belongs to the NPH3 family.</text>
</comment>
<dbReference type="InterPro" id="IPR027356">
    <property type="entry name" value="NPH3_dom"/>
</dbReference>
<reference evidence="6 7" key="1">
    <citation type="submission" date="2018-10" db="EMBL/GenBank/DDBJ databases">
        <title>A high-quality apple genome assembly.</title>
        <authorList>
            <person name="Hu J."/>
        </authorList>
    </citation>
    <scope>NUCLEOTIDE SEQUENCE [LARGE SCALE GENOMIC DNA]</scope>
    <source>
        <strain evidence="7">cv. HFTH1</strain>
        <tissue evidence="6">Young leaf</tissue>
    </source>
</reference>
<dbReference type="PANTHER" id="PTHR32370">
    <property type="entry name" value="OS12G0117600 PROTEIN"/>
    <property type="match status" value="1"/>
</dbReference>
<dbReference type="Proteomes" id="UP000290289">
    <property type="component" value="Chromosome 1"/>
</dbReference>
<dbReference type="UniPathway" id="UPA00143"/>
<dbReference type="GO" id="GO:0016567">
    <property type="term" value="P:protein ubiquitination"/>
    <property type="evidence" value="ECO:0007669"/>
    <property type="project" value="UniProtKB-UniPathway"/>
</dbReference>
<feature type="domain" description="NPH3" evidence="5">
    <location>
        <begin position="212"/>
        <end position="502"/>
    </location>
</feature>